<feature type="signal peptide" evidence="4">
    <location>
        <begin position="1"/>
        <end position="25"/>
    </location>
</feature>
<comment type="subcellular location">
    <subcellularLocation>
        <location evidence="1">Cell envelope</location>
    </subcellularLocation>
</comment>
<dbReference type="PANTHER" id="PTHR46847">
    <property type="entry name" value="D-ALLOSE-BINDING PERIPLASMIC PROTEIN-RELATED"/>
    <property type="match status" value="1"/>
</dbReference>
<dbReference type="InterPro" id="IPR028082">
    <property type="entry name" value="Peripla_BP_I"/>
</dbReference>
<evidence type="ECO:0000256" key="4">
    <source>
        <dbReference type="SAM" id="SignalP"/>
    </source>
</evidence>
<dbReference type="Pfam" id="PF13407">
    <property type="entry name" value="Peripla_BP_4"/>
    <property type="match status" value="1"/>
</dbReference>
<evidence type="ECO:0000256" key="1">
    <source>
        <dbReference type="ARBA" id="ARBA00004196"/>
    </source>
</evidence>
<dbReference type="InterPro" id="IPR025997">
    <property type="entry name" value="SBP_2_dom"/>
</dbReference>
<evidence type="ECO:0000256" key="3">
    <source>
        <dbReference type="ARBA" id="ARBA00022729"/>
    </source>
</evidence>
<keyword evidence="3 4" id="KW-0732">Signal</keyword>
<proteinExistence type="inferred from homology"/>
<dbReference type="CDD" id="cd19971">
    <property type="entry name" value="PBP1_ABC_sugar_binding-like"/>
    <property type="match status" value="1"/>
</dbReference>
<dbReference type="SUPFAM" id="SSF53822">
    <property type="entry name" value="Periplasmic binding protein-like I"/>
    <property type="match status" value="1"/>
</dbReference>
<evidence type="ECO:0000256" key="2">
    <source>
        <dbReference type="ARBA" id="ARBA00007639"/>
    </source>
</evidence>
<comment type="similarity">
    <text evidence="2">Belongs to the bacterial solute-binding protein 2 family.</text>
</comment>
<dbReference type="Gene3D" id="3.40.50.2300">
    <property type="match status" value="2"/>
</dbReference>
<reference evidence="6 7" key="1">
    <citation type="submission" date="2020-08" db="EMBL/GenBank/DDBJ databases">
        <title>Genome public.</title>
        <authorList>
            <person name="Liu C."/>
            <person name="Sun Q."/>
        </authorList>
    </citation>
    <scope>NUCLEOTIDE SEQUENCE [LARGE SCALE GENOMIC DNA]</scope>
    <source>
        <strain evidence="6 7">NSJ-46</strain>
    </source>
</reference>
<dbReference type="EMBL" id="JACRSZ010000006">
    <property type="protein sequence ID" value="MBC8572860.1"/>
    <property type="molecule type" value="Genomic_DNA"/>
</dbReference>
<name>A0ABR7N9P4_9FIRM</name>
<gene>
    <name evidence="6" type="ORF">H8716_07170</name>
</gene>
<dbReference type="Proteomes" id="UP000657421">
    <property type="component" value="Unassembled WGS sequence"/>
</dbReference>
<keyword evidence="7" id="KW-1185">Reference proteome</keyword>
<evidence type="ECO:0000313" key="6">
    <source>
        <dbReference type="EMBL" id="MBC8572860.1"/>
    </source>
</evidence>
<organism evidence="6 7">
    <name type="scientific">Jingyaoa shaoxingensis</name>
    <dbReference type="NCBI Taxonomy" id="2763671"/>
    <lineage>
        <taxon>Bacteria</taxon>
        <taxon>Bacillati</taxon>
        <taxon>Bacillota</taxon>
        <taxon>Clostridia</taxon>
        <taxon>Lachnospirales</taxon>
        <taxon>Lachnospiraceae</taxon>
        <taxon>Jingyaoa</taxon>
    </lineage>
</organism>
<evidence type="ECO:0000259" key="5">
    <source>
        <dbReference type="Pfam" id="PF13407"/>
    </source>
</evidence>
<protein>
    <submittedName>
        <fullName evidence="6">Sugar ABC transporter substrate-binding protein</fullName>
    </submittedName>
</protein>
<sequence length="309" mass="32632">MKRKVVTALMCTAALGSMMAMSASAEGKLVGYTCMDGTNPFFVALQGAIEEVVEANGDELVAMDPANDSNKQIDQIEDLISRGIEMMFVNPVDADGIIPGLDMLKDAEIPMFGFDTQVGDMSYLVSYAGSDNYNAGYVCGEDLAKKVPEGGDILVLDSPTMQSVTDRTNGFLDAIKESGVEFNVVGQQDAQGNQQVANEKATDLLTANPDVVAIFGGNDPTALGAYAAADAAGVSPLIYGVDGSPDVKALLKDTMIEGTGAQSPITIGKTIAETAYKWLDGEEVEEFIPIETFLVTADNVDDYGTDGWQ</sequence>
<dbReference type="PANTHER" id="PTHR46847:SF1">
    <property type="entry name" value="D-ALLOSE-BINDING PERIPLASMIC PROTEIN-RELATED"/>
    <property type="match status" value="1"/>
</dbReference>
<feature type="chain" id="PRO_5047366214" evidence="4">
    <location>
        <begin position="26"/>
        <end position="309"/>
    </location>
</feature>
<evidence type="ECO:0000313" key="7">
    <source>
        <dbReference type="Proteomes" id="UP000657421"/>
    </source>
</evidence>
<feature type="domain" description="Periplasmic binding protein" evidence="5">
    <location>
        <begin position="31"/>
        <end position="283"/>
    </location>
</feature>
<accession>A0ABR7N9P4</accession>
<comment type="caution">
    <text evidence="6">The sequence shown here is derived from an EMBL/GenBank/DDBJ whole genome shotgun (WGS) entry which is preliminary data.</text>
</comment>